<evidence type="ECO:0000313" key="2">
    <source>
        <dbReference type="Proteomes" id="UP000815325"/>
    </source>
</evidence>
<gene>
    <name evidence="1" type="ORF">DUNSADRAFT_13597</name>
</gene>
<name>A0ABQ7G947_DUNSA</name>
<keyword evidence="2" id="KW-1185">Reference proteome</keyword>
<comment type="caution">
    <text evidence="1">The sequence shown here is derived from an EMBL/GenBank/DDBJ whole genome shotgun (WGS) entry which is preliminary data.</text>
</comment>
<dbReference type="EMBL" id="MU069975">
    <property type="protein sequence ID" value="KAF5831110.1"/>
    <property type="molecule type" value="Genomic_DNA"/>
</dbReference>
<protein>
    <recommendedName>
        <fullName evidence="3">Encoded protein</fullName>
    </recommendedName>
</protein>
<accession>A0ABQ7G947</accession>
<dbReference type="Proteomes" id="UP000815325">
    <property type="component" value="Unassembled WGS sequence"/>
</dbReference>
<evidence type="ECO:0008006" key="3">
    <source>
        <dbReference type="Google" id="ProtNLM"/>
    </source>
</evidence>
<organism evidence="1 2">
    <name type="scientific">Dunaliella salina</name>
    <name type="common">Green alga</name>
    <name type="synonym">Protococcus salinus</name>
    <dbReference type="NCBI Taxonomy" id="3046"/>
    <lineage>
        <taxon>Eukaryota</taxon>
        <taxon>Viridiplantae</taxon>
        <taxon>Chlorophyta</taxon>
        <taxon>core chlorophytes</taxon>
        <taxon>Chlorophyceae</taxon>
        <taxon>CS clade</taxon>
        <taxon>Chlamydomonadales</taxon>
        <taxon>Dunaliellaceae</taxon>
        <taxon>Dunaliella</taxon>
    </lineage>
</organism>
<sequence>MPPHKCSFALACDTNRRTGAEHADLSCHQQWLAVCCSEWRSLCHARPICAAPPPARFIAFYACLLCLCATQFGGDRASYDVVLCATACIVRTHPETNVTQHPSAGLVLILSALCKAL</sequence>
<proteinExistence type="predicted"/>
<evidence type="ECO:0000313" key="1">
    <source>
        <dbReference type="EMBL" id="KAF5831110.1"/>
    </source>
</evidence>
<reference evidence="1" key="1">
    <citation type="submission" date="2017-08" db="EMBL/GenBank/DDBJ databases">
        <authorList>
            <person name="Polle J.E."/>
            <person name="Barry K."/>
            <person name="Cushman J."/>
            <person name="Schmutz J."/>
            <person name="Tran D."/>
            <person name="Hathwaick L.T."/>
            <person name="Yim W.C."/>
            <person name="Jenkins J."/>
            <person name="Mckie-Krisberg Z.M."/>
            <person name="Prochnik S."/>
            <person name="Lindquist E."/>
            <person name="Dockter R.B."/>
            <person name="Adam C."/>
            <person name="Molina H."/>
            <person name="Bunkerborg J."/>
            <person name="Jin E."/>
            <person name="Buchheim M."/>
            <person name="Magnuson J."/>
        </authorList>
    </citation>
    <scope>NUCLEOTIDE SEQUENCE</scope>
    <source>
        <strain evidence="1">CCAP 19/18</strain>
    </source>
</reference>